<gene>
    <name evidence="2" type="ORF">CLI86_02170</name>
</gene>
<reference evidence="2 3" key="1">
    <citation type="submission" date="2017-09" db="EMBL/GenBank/DDBJ databases">
        <title>Phase variable restriction modification systems are present in the genome sequences of periodontal pathogens Prevotella intermedia, Tannerella forsythia and Porphyromonas gingivalis.</title>
        <authorList>
            <person name="Haigh R.D."/>
            <person name="Crawford L."/>
            <person name="Ralph J."/>
            <person name="Wanford J."/>
            <person name="Vartoukian S.R."/>
            <person name="Hijazib K."/>
            <person name="Wade W."/>
            <person name="Oggioni M.R."/>
        </authorList>
    </citation>
    <scope>NUCLEOTIDE SEQUENCE [LARGE SCALE GENOMIC DNA]</scope>
    <source>
        <strain evidence="2 3">WW11663</strain>
    </source>
</reference>
<dbReference type="AlphaFoldDB" id="A0A2A6EAC5"/>
<evidence type="ECO:0000256" key="1">
    <source>
        <dbReference type="SAM" id="MobiDB-lite"/>
    </source>
</evidence>
<dbReference type="EMBL" id="NSLJ01000004">
    <property type="protein sequence ID" value="PDP44704.1"/>
    <property type="molecule type" value="Genomic_DNA"/>
</dbReference>
<protein>
    <submittedName>
        <fullName evidence="2">Uncharacterized protein</fullName>
    </submittedName>
</protein>
<dbReference type="Proteomes" id="UP000219259">
    <property type="component" value="Unassembled WGS sequence"/>
</dbReference>
<organism evidence="2 3">
    <name type="scientific">Tannerella forsythia</name>
    <name type="common">Bacteroides forsythus</name>
    <dbReference type="NCBI Taxonomy" id="28112"/>
    <lineage>
        <taxon>Bacteria</taxon>
        <taxon>Pseudomonadati</taxon>
        <taxon>Bacteroidota</taxon>
        <taxon>Bacteroidia</taxon>
        <taxon>Bacteroidales</taxon>
        <taxon>Tannerellaceae</taxon>
        <taxon>Tannerella</taxon>
    </lineage>
</organism>
<evidence type="ECO:0000313" key="3">
    <source>
        <dbReference type="Proteomes" id="UP000219259"/>
    </source>
</evidence>
<feature type="region of interest" description="Disordered" evidence="1">
    <location>
        <begin position="119"/>
        <end position="164"/>
    </location>
</feature>
<accession>A0A2A6EAC5</accession>
<dbReference type="RefSeq" id="WP_097530858.1">
    <property type="nucleotide sequence ID" value="NZ_NSLJ01000004.1"/>
</dbReference>
<evidence type="ECO:0000313" key="2">
    <source>
        <dbReference type="EMBL" id="PDP44704.1"/>
    </source>
</evidence>
<name>A0A2A6EAC5_TANFO</name>
<proteinExistence type="predicted"/>
<comment type="caution">
    <text evidence="2">The sequence shown here is derived from an EMBL/GenBank/DDBJ whole genome shotgun (WGS) entry which is preliminary data.</text>
</comment>
<sequence>MVWRNEETGRRFVFEAPHTLEGPDVVVVPFPAVALRKPQADGTVIHDANPVVLIVAEGDLDELLVRAHGIQPASILIVHNEKETAVKVAEILCAKGDTVLMHTIGEAYVKIGETPLAVADVPAEDDPEIQDKTETEEGSAEQESKPDPAGRGKKPAVPKPSADK</sequence>